<comment type="catalytic activity">
    <reaction evidence="5">
        <text>3-(methylsulfanyl)propanoate + ATP + CoA = 3-(methylsulfanyl)propanoyl-CoA + AMP + diphosphate</text>
        <dbReference type="Rhea" id="RHEA:43052"/>
        <dbReference type="ChEBI" id="CHEBI:30616"/>
        <dbReference type="ChEBI" id="CHEBI:33019"/>
        <dbReference type="ChEBI" id="CHEBI:49016"/>
        <dbReference type="ChEBI" id="CHEBI:57287"/>
        <dbReference type="ChEBI" id="CHEBI:82815"/>
        <dbReference type="ChEBI" id="CHEBI:456215"/>
        <dbReference type="EC" id="6.2.1.44"/>
    </reaction>
    <physiologicalReaction direction="left-to-right" evidence="5">
        <dbReference type="Rhea" id="RHEA:43053"/>
    </physiologicalReaction>
</comment>
<dbReference type="KEGG" id="peg:E5R92_05080"/>
<evidence type="ECO:0000313" key="11">
    <source>
        <dbReference type="Proteomes" id="UP000501094"/>
    </source>
</evidence>
<dbReference type="GO" id="GO:0016874">
    <property type="term" value="F:ligase activity"/>
    <property type="evidence" value="ECO:0007669"/>
    <property type="project" value="UniProtKB-KW"/>
</dbReference>
<keyword evidence="11" id="KW-1185">Reference proteome</keyword>
<dbReference type="GO" id="GO:0006631">
    <property type="term" value="P:fatty acid metabolic process"/>
    <property type="evidence" value="ECO:0007669"/>
    <property type="project" value="UniProtKB-KW"/>
</dbReference>
<evidence type="ECO:0000256" key="2">
    <source>
        <dbReference type="ARBA" id="ARBA00022598"/>
    </source>
</evidence>
<dbReference type="Proteomes" id="UP000501094">
    <property type="component" value="Chromosome"/>
</dbReference>
<organism evidence="10 11">
    <name type="scientific">Candidatus Pelagibacter giovannonii</name>
    <dbReference type="NCBI Taxonomy" id="2563896"/>
    <lineage>
        <taxon>Bacteria</taxon>
        <taxon>Pseudomonadati</taxon>
        <taxon>Pseudomonadota</taxon>
        <taxon>Alphaproteobacteria</taxon>
        <taxon>Candidatus Pelagibacterales</taxon>
        <taxon>Candidatus Pelagibacteraceae</taxon>
        <taxon>Candidatus Pelagibacter</taxon>
    </lineage>
</organism>
<reference evidence="10 11" key="1">
    <citation type="journal article" date="2020" name="Nat. Microbiol.">
        <title>Lysogenic host-virus interactions in SAR11 marine bacteria.</title>
        <authorList>
            <person name="Morris R.M."/>
            <person name="Cain K.R."/>
            <person name="Hvorecny K.L."/>
            <person name="Kollman J.M."/>
        </authorList>
    </citation>
    <scope>NUCLEOTIDE SEQUENCE [LARGE SCALE GENOMIC DNA]</scope>
    <source>
        <strain evidence="10 11">NP1</strain>
    </source>
</reference>
<dbReference type="AlphaFoldDB" id="A0A6H1Q2J9"/>
<evidence type="ECO:0000259" key="8">
    <source>
        <dbReference type="Pfam" id="PF00501"/>
    </source>
</evidence>
<comment type="similarity">
    <text evidence="1">Belongs to the ATP-dependent AMP-binding enzyme family.</text>
</comment>
<dbReference type="InterPro" id="IPR025110">
    <property type="entry name" value="AMP-bd_C"/>
</dbReference>
<dbReference type="InterPro" id="IPR020845">
    <property type="entry name" value="AMP-binding_CS"/>
</dbReference>
<keyword evidence="4" id="KW-0443">Lipid metabolism</keyword>
<accession>A0A6H1Q2J9</accession>
<keyword evidence="2 10" id="KW-0436">Ligase</keyword>
<dbReference type="PROSITE" id="PS00455">
    <property type="entry name" value="AMP_BINDING"/>
    <property type="match status" value="1"/>
</dbReference>
<dbReference type="InterPro" id="IPR000873">
    <property type="entry name" value="AMP-dep_synth/lig_dom"/>
</dbReference>
<dbReference type="FunFam" id="3.30.300.30:FF:000008">
    <property type="entry name" value="2,3-dihydroxybenzoate-AMP ligase"/>
    <property type="match status" value="1"/>
</dbReference>
<dbReference type="Pfam" id="PF00501">
    <property type="entry name" value="AMP-binding"/>
    <property type="match status" value="1"/>
</dbReference>
<dbReference type="Pfam" id="PF13193">
    <property type="entry name" value="AMP-binding_C"/>
    <property type="match status" value="1"/>
</dbReference>
<dbReference type="CDD" id="cd12118">
    <property type="entry name" value="ttLC_FACS_AEE21_like"/>
    <property type="match status" value="1"/>
</dbReference>
<dbReference type="PANTHER" id="PTHR43859:SF4">
    <property type="entry name" value="BUTANOATE--COA LIGASE AAE1-RELATED"/>
    <property type="match status" value="1"/>
</dbReference>
<evidence type="ECO:0000256" key="5">
    <source>
        <dbReference type="ARBA" id="ARBA00051915"/>
    </source>
</evidence>
<dbReference type="FunFam" id="3.40.50.12780:FF:000003">
    <property type="entry name" value="Long-chain-fatty-acid--CoA ligase FadD"/>
    <property type="match status" value="1"/>
</dbReference>
<name>A0A6H1Q2J9_9PROT</name>
<keyword evidence="3" id="KW-0276">Fatty acid metabolism</keyword>
<evidence type="ECO:0000256" key="1">
    <source>
        <dbReference type="ARBA" id="ARBA00006432"/>
    </source>
</evidence>
<dbReference type="InterPro" id="IPR042099">
    <property type="entry name" value="ANL_N_sf"/>
</dbReference>
<protein>
    <recommendedName>
        <fullName evidence="7">3-methylmercaptopropionyl-CoA ligase</fullName>
        <ecNumber evidence="6">6.2.1.44</ecNumber>
    </recommendedName>
</protein>
<gene>
    <name evidence="10" type="ORF">E5R92_05080</name>
</gene>
<proteinExistence type="inferred from homology"/>
<sequence length="542" mass="61402">MSHYDTNLDKNEANYVPLSPLTFLERTKDIYPNYEALVYESRSYTWEEVYKRCVKFASALDKLGVKTGDTVSIMAFNTPEIFEAHYSIPMVGAVINAINTRLDPNTVSYILQHSDAKVLIVDRQFHDVIEKALKNVKNKITIIDIEDQDIDTSSFKKIGDLEYESFLNTGDENYEWKKPKDEWEAISLGYTSGTTGNPKGVVYHHRGSYLMSTGSATAWNMPNKLNFLCVVPMFHCNGWCYPWTLAMLHARVICLRNIDVKKMFELIDKYEVTHFGGAPIVLNMIVNAPKEDQKVLKRKVNVLTAGAPPPSIIFEKMEKLGFEVMHVYGLTETYGHMLQCAWNEDWNSLEKDKKNEIKARQGVRYPNTEGAIVMDPETMKPVPKDGKTMGEIMIRGNIVMKGYYKDKEATDKSMEGGWFHSGDLAVTHPDGYIKIQDRSKDIIISGGENISSIEIENAIAKHPSVSLAAVVAKPDEKWGETPCAFVELIKDKPATEKEIIDFCRETLAGFKLPKSVIFCDLPKTSTGKIQKFELRKKVKELS</sequence>
<dbReference type="InterPro" id="IPR045851">
    <property type="entry name" value="AMP-bd_C_sf"/>
</dbReference>
<dbReference type="NCBIfam" id="NF006020">
    <property type="entry name" value="PRK08162.1"/>
    <property type="match status" value="1"/>
</dbReference>
<dbReference type="EC" id="6.2.1.44" evidence="6"/>
<dbReference type="SUPFAM" id="SSF56801">
    <property type="entry name" value="Acetyl-CoA synthetase-like"/>
    <property type="match status" value="1"/>
</dbReference>
<evidence type="ECO:0000256" key="4">
    <source>
        <dbReference type="ARBA" id="ARBA00023098"/>
    </source>
</evidence>
<feature type="domain" description="AMP-dependent synthetase/ligase" evidence="8">
    <location>
        <begin position="25"/>
        <end position="404"/>
    </location>
</feature>
<evidence type="ECO:0000256" key="7">
    <source>
        <dbReference type="ARBA" id="ARBA00067668"/>
    </source>
</evidence>
<evidence type="ECO:0000256" key="6">
    <source>
        <dbReference type="ARBA" id="ARBA00066616"/>
    </source>
</evidence>
<dbReference type="Gene3D" id="3.40.50.12780">
    <property type="entry name" value="N-terminal domain of ligase-like"/>
    <property type="match status" value="1"/>
</dbReference>
<dbReference type="EMBL" id="CP038852">
    <property type="protein sequence ID" value="QIZ21152.1"/>
    <property type="molecule type" value="Genomic_DNA"/>
</dbReference>
<evidence type="ECO:0000256" key="3">
    <source>
        <dbReference type="ARBA" id="ARBA00022832"/>
    </source>
</evidence>
<dbReference type="PANTHER" id="PTHR43859">
    <property type="entry name" value="ACYL-ACTIVATING ENZYME"/>
    <property type="match status" value="1"/>
</dbReference>
<evidence type="ECO:0000313" key="10">
    <source>
        <dbReference type="EMBL" id="QIZ21152.1"/>
    </source>
</evidence>
<dbReference type="RefSeq" id="WP_168607013.1">
    <property type="nucleotide sequence ID" value="NZ_CP038852.1"/>
</dbReference>
<evidence type="ECO:0000259" key="9">
    <source>
        <dbReference type="Pfam" id="PF13193"/>
    </source>
</evidence>
<dbReference type="NCBIfam" id="NF004837">
    <property type="entry name" value="PRK06187.1"/>
    <property type="match status" value="1"/>
</dbReference>
<feature type="domain" description="AMP-binding enzyme C-terminal" evidence="9">
    <location>
        <begin position="454"/>
        <end position="528"/>
    </location>
</feature>
<dbReference type="Gene3D" id="3.30.300.30">
    <property type="match status" value="1"/>
</dbReference>